<feature type="domain" description="Response regulatory" evidence="2">
    <location>
        <begin position="15"/>
        <end position="139"/>
    </location>
</feature>
<dbReference type="GO" id="GO:0000160">
    <property type="term" value="P:phosphorelay signal transduction system"/>
    <property type="evidence" value="ECO:0007669"/>
    <property type="project" value="InterPro"/>
</dbReference>
<dbReference type="AlphaFoldDB" id="D2RVQ1"/>
<dbReference type="RefSeq" id="WP_012941736.1">
    <property type="nucleotide sequence ID" value="NC_013743.1"/>
</dbReference>
<dbReference type="Gene3D" id="3.40.50.2300">
    <property type="match status" value="1"/>
</dbReference>
<dbReference type="Proteomes" id="UP000001903">
    <property type="component" value="Chromosome"/>
</dbReference>
<sequence>MTDSCATPHSGYSQTLLLVEDNPGDARLIKEAFSPALADRLRVVSTGDEALDFVNQRGEYVDAQRPDLILLDWHLPGIDGGNVLAELNSDSNHRRIPVIVLTGSQSAQEVRDAYTKNANACISKTAEPDELEETLRVLENFWLTAVRLPSPANEV</sequence>
<name>D2RVQ1_HALTV</name>
<protein>
    <submittedName>
        <fullName evidence="3">Response regulator receiver protein</fullName>
    </submittedName>
</protein>
<proteinExistence type="predicted"/>
<dbReference type="SMART" id="SM00448">
    <property type="entry name" value="REC"/>
    <property type="match status" value="1"/>
</dbReference>
<dbReference type="InterPro" id="IPR011006">
    <property type="entry name" value="CheY-like_superfamily"/>
</dbReference>
<gene>
    <name evidence="3" type="ordered locus">Htur_0517</name>
</gene>
<dbReference type="PANTHER" id="PTHR44520:SF2">
    <property type="entry name" value="RESPONSE REGULATOR RCP1"/>
    <property type="match status" value="1"/>
</dbReference>
<dbReference type="eggNOG" id="arCOG02589">
    <property type="taxonomic scope" value="Archaea"/>
</dbReference>
<dbReference type="CDD" id="cd17557">
    <property type="entry name" value="REC_Rcp-like"/>
    <property type="match status" value="1"/>
</dbReference>
<feature type="modified residue" description="4-aspartylphosphate" evidence="1">
    <location>
        <position position="72"/>
    </location>
</feature>
<dbReference type="KEGG" id="htu:Htur_0517"/>
<dbReference type="OrthoDB" id="3369at2157"/>
<dbReference type="PANTHER" id="PTHR44520">
    <property type="entry name" value="RESPONSE REGULATOR RCP1-RELATED"/>
    <property type="match status" value="1"/>
</dbReference>
<keyword evidence="4" id="KW-1185">Reference proteome</keyword>
<dbReference type="InterPro" id="IPR001789">
    <property type="entry name" value="Sig_transdc_resp-reg_receiver"/>
</dbReference>
<evidence type="ECO:0000313" key="3">
    <source>
        <dbReference type="EMBL" id="ADB59415.1"/>
    </source>
</evidence>
<evidence type="ECO:0000256" key="1">
    <source>
        <dbReference type="PROSITE-ProRule" id="PRU00169"/>
    </source>
</evidence>
<accession>D2RVQ1</accession>
<dbReference type="SUPFAM" id="SSF52172">
    <property type="entry name" value="CheY-like"/>
    <property type="match status" value="1"/>
</dbReference>
<dbReference type="Pfam" id="PF00072">
    <property type="entry name" value="Response_reg"/>
    <property type="match status" value="1"/>
</dbReference>
<dbReference type="PROSITE" id="PS50110">
    <property type="entry name" value="RESPONSE_REGULATORY"/>
    <property type="match status" value="1"/>
</dbReference>
<reference evidence="3 4" key="1">
    <citation type="journal article" date="2010" name="Stand. Genomic Sci.">
        <title>Complete genome sequence of Haloterrigena turkmenica type strain (4k).</title>
        <authorList>
            <person name="Saunders E."/>
            <person name="Tindall B.J."/>
            <person name="Fahnrich R."/>
            <person name="Lapidus A."/>
            <person name="Copeland A."/>
            <person name="Del Rio T.G."/>
            <person name="Lucas S."/>
            <person name="Chen F."/>
            <person name="Tice H."/>
            <person name="Cheng J.F."/>
            <person name="Han C."/>
            <person name="Detter J.C."/>
            <person name="Bruce D."/>
            <person name="Goodwin L."/>
            <person name="Chain P."/>
            <person name="Pitluck S."/>
            <person name="Pati A."/>
            <person name="Ivanova N."/>
            <person name="Mavromatis K."/>
            <person name="Chen A."/>
            <person name="Palaniappan K."/>
            <person name="Land M."/>
            <person name="Hauser L."/>
            <person name="Chang Y.J."/>
            <person name="Jeffries C.D."/>
            <person name="Brettin T."/>
            <person name="Rohde M."/>
            <person name="Goker M."/>
            <person name="Bristow J."/>
            <person name="Eisen J.A."/>
            <person name="Markowitz V."/>
            <person name="Hugenholtz P."/>
            <person name="Klenk H.P."/>
            <person name="Kyrpides N.C."/>
        </authorList>
    </citation>
    <scope>NUCLEOTIDE SEQUENCE [LARGE SCALE GENOMIC DNA]</scope>
    <source>
        <strain evidence="4">ATCC 51198 / DSM 5511 / JCM 9101 / NCIMB 13204 / VKM B-1734 / 4k</strain>
    </source>
</reference>
<dbReference type="EMBL" id="CP001860">
    <property type="protein sequence ID" value="ADB59415.1"/>
    <property type="molecule type" value="Genomic_DNA"/>
</dbReference>
<dbReference type="GeneID" id="8741098"/>
<dbReference type="STRING" id="543526.Htur_0517"/>
<evidence type="ECO:0000313" key="4">
    <source>
        <dbReference type="Proteomes" id="UP000001903"/>
    </source>
</evidence>
<dbReference type="InterPro" id="IPR052893">
    <property type="entry name" value="TCS_response_regulator"/>
</dbReference>
<keyword evidence="1" id="KW-0597">Phosphoprotein</keyword>
<organism evidence="3 4">
    <name type="scientific">Haloterrigena turkmenica (strain ATCC 51198 / DSM 5511 / JCM 9101 / NCIMB 13204 / VKM B-1734 / 4k)</name>
    <name type="common">Halococcus turkmenicus</name>
    <dbReference type="NCBI Taxonomy" id="543526"/>
    <lineage>
        <taxon>Archaea</taxon>
        <taxon>Methanobacteriati</taxon>
        <taxon>Methanobacteriota</taxon>
        <taxon>Stenosarchaea group</taxon>
        <taxon>Halobacteria</taxon>
        <taxon>Halobacteriales</taxon>
        <taxon>Natrialbaceae</taxon>
        <taxon>Haloterrigena</taxon>
    </lineage>
</organism>
<dbReference type="HOGENOM" id="CLU_000445_69_17_2"/>
<evidence type="ECO:0000259" key="2">
    <source>
        <dbReference type="PROSITE" id="PS50110"/>
    </source>
</evidence>